<dbReference type="Gene3D" id="3.40.50.300">
    <property type="entry name" value="P-loop containing nucleotide triphosphate hydrolases"/>
    <property type="match status" value="1"/>
</dbReference>
<dbReference type="Pfam" id="PF13238">
    <property type="entry name" value="AAA_18"/>
    <property type="match status" value="1"/>
</dbReference>
<dbReference type="HAMAP" id="MF_00836">
    <property type="entry name" value="PhnN"/>
    <property type="match status" value="1"/>
</dbReference>
<dbReference type="NCBIfam" id="TIGR02322">
    <property type="entry name" value="phosphon_PhnN"/>
    <property type="match status" value="1"/>
</dbReference>
<dbReference type="Proteomes" id="UP000740754">
    <property type="component" value="Unassembled WGS sequence"/>
</dbReference>
<comment type="similarity">
    <text evidence="6">Belongs to the ribose 1,5-bisphosphokinase family.</text>
</comment>
<dbReference type="PROSITE" id="PS50052">
    <property type="entry name" value="GUANYLATE_KINASE_2"/>
    <property type="match status" value="1"/>
</dbReference>
<keyword evidence="4 6" id="KW-0547">Nucleotide-binding</keyword>
<sequence length="190" mass="21393">MMATLFYLIGPSGSGKDALLQGLRQRLGGRAPLLFAHRYITRDWHAGGENHIALSAEEFAQRLERGLFKLHWQANGCRYALGIELDAWLDSGQSVIANGSRAHLEQARRCFGERLMPVEVRVDPQRLRQRLRARGREDEAAISARLARNARLERERRGQTLRIDNNGDLDAALTRLQRLLLAHLGAPADV</sequence>
<keyword evidence="5 6" id="KW-0067">ATP-binding</keyword>
<protein>
    <recommendedName>
        <fullName evidence="6">Ribose 1,5-bisphosphate phosphokinase PhnN</fullName>
        <ecNumber evidence="6">2.7.4.23</ecNumber>
    </recommendedName>
    <alternativeName>
        <fullName evidence="6">Ribose 1,5-bisphosphokinase</fullName>
    </alternativeName>
</protein>
<comment type="caution">
    <text evidence="8">The sequence shown here is derived from an EMBL/GenBank/DDBJ whole genome shotgun (WGS) entry which is preliminary data.</text>
</comment>
<dbReference type="InterPro" id="IPR012699">
    <property type="entry name" value="PhnN"/>
</dbReference>
<feature type="domain" description="Guanylate kinase-like" evidence="7">
    <location>
        <begin position="3"/>
        <end position="181"/>
    </location>
</feature>
<dbReference type="InterPro" id="IPR008145">
    <property type="entry name" value="GK/Ca_channel_bsu"/>
</dbReference>
<keyword evidence="3 6" id="KW-0808">Transferase</keyword>
<comment type="function">
    <text evidence="6">Catalyzes the phosphorylation of ribose 1,5-bisphosphate to 5-phospho-D-ribosyl alpha-1-diphosphate (PRPP).</text>
</comment>
<keyword evidence="9" id="KW-1185">Reference proteome</keyword>
<reference evidence="8 9" key="1">
    <citation type="submission" date="2020-04" db="EMBL/GenBank/DDBJ databases">
        <title>Draft Whole-Genome sequence of Marichromatium bheemlicum DSM 18632, type strain.</title>
        <authorList>
            <person name="Kyndt J.A."/>
            <person name="Meyer T.E."/>
        </authorList>
    </citation>
    <scope>NUCLEOTIDE SEQUENCE [LARGE SCALE GENOMIC DNA]</scope>
    <source>
        <strain evidence="8 9">DSM 18632</strain>
    </source>
</reference>
<organism evidence="8 9">
    <name type="scientific">Marichromatium bheemlicum</name>
    <dbReference type="NCBI Taxonomy" id="365339"/>
    <lineage>
        <taxon>Bacteria</taxon>
        <taxon>Pseudomonadati</taxon>
        <taxon>Pseudomonadota</taxon>
        <taxon>Gammaproteobacteria</taxon>
        <taxon>Chromatiales</taxon>
        <taxon>Chromatiaceae</taxon>
        <taxon>Marichromatium</taxon>
    </lineage>
</organism>
<proteinExistence type="inferred from homology"/>
<evidence type="ECO:0000259" key="7">
    <source>
        <dbReference type="PROSITE" id="PS50052"/>
    </source>
</evidence>
<dbReference type="EC" id="2.7.4.23" evidence="6"/>
<evidence type="ECO:0000256" key="6">
    <source>
        <dbReference type="HAMAP-Rule" id="MF_00836"/>
    </source>
</evidence>
<dbReference type="NCBIfam" id="NF007485">
    <property type="entry name" value="PRK10078.1"/>
    <property type="match status" value="1"/>
</dbReference>
<gene>
    <name evidence="6 8" type="primary">phnN</name>
    <name evidence="8" type="ORF">HF203_06995</name>
</gene>
<dbReference type="SMART" id="SM00072">
    <property type="entry name" value="GuKc"/>
    <property type="match status" value="1"/>
</dbReference>
<dbReference type="SUPFAM" id="SSF52540">
    <property type="entry name" value="P-loop containing nucleoside triphosphate hydrolases"/>
    <property type="match status" value="1"/>
</dbReference>
<evidence type="ECO:0000313" key="8">
    <source>
        <dbReference type="EMBL" id="NKN32965.1"/>
    </source>
</evidence>
<evidence type="ECO:0000256" key="2">
    <source>
        <dbReference type="ARBA" id="ARBA00005069"/>
    </source>
</evidence>
<feature type="binding site" evidence="6">
    <location>
        <begin position="10"/>
        <end position="17"/>
    </location>
    <ligand>
        <name>ATP</name>
        <dbReference type="ChEBI" id="CHEBI:30616"/>
    </ligand>
</feature>
<evidence type="ECO:0000256" key="3">
    <source>
        <dbReference type="ARBA" id="ARBA00022679"/>
    </source>
</evidence>
<evidence type="ECO:0000256" key="1">
    <source>
        <dbReference type="ARBA" id="ARBA00000373"/>
    </source>
</evidence>
<comment type="pathway">
    <text evidence="2 6">Metabolic intermediate biosynthesis; 5-phospho-alpha-D-ribose 1-diphosphate biosynthesis; 5-phospho-alpha-D-ribose 1-diphosphate from D-ribose 5-phosphate (route II): step 3/3.</text>
</comment>
<evidence type="ECO:0000256" key="5">
    <source>
        <dbReference type="ARBA" id="ARBA00022840"/>
    </source>
</evidence>
<dbReference type="InterPro" id="IPR008144">
    <property type="entry name" value="Guanylate_kin-like_dom"/>
</dbReference>
<name>A0ABX1I9E6_9GAMM</name>
<evidence type="ECO:0000313" key="9">
    <source>
        <dbReference type="Proteomes" id="UP000740754"/>
    </source>
</evidence>
<comment type="catalytic activity">
    <reaction evidence="1 6">
        <text>alpha-D-ribose 1,5-bisphosphate + ATP = 5-phospho-alpha-D-ribose 1-diphosphate + ADP</text>
        <dbReference type="Rhea" id="RHEA:20109"/>
        <dbReference type="ChEBI" id="CHEBI:30616"/>
        <dbReference type="ChEBI" id="CHEBI:58017"/>
        <dbReference type="ChEBI" id="CHEBI:68688"/>
        <dbReference type="ChEBI" id="CHEBI:456216"/>
        <dbReference type="EC" id="2.7.4.23"/>
    </reaction>
</comment>
<dbReference type="GO" id="GO:0033863">
    <property type="term" value="F:ribose 1,5-bisphosphate phosphokinase activity"/>
    <property type="evidence" value="ECO:0007669"/>
    <property type="project" value="UniProtKB-EC"/>
</dbReference>
<evidence type="ECO:0000256" key="4">
    <source>
        <dbReference type="ARBA" id="ARBA00022741"/>
    </source>
</evidence>
<accession>A0ABX1I9E6</accession>
<dbReference type="EMBL" id="JAAXKX010000007">
    <property type="protein sequence ID" value="NKN32965.1"/>
    <property type="molecule type" value="Genomic_DNA"/>
</dbReference>
<dbReference type="InterPro" id="IPR027417">
    <property type="entry name" value="P-loop_NTPase"/>
</dbReference>